<evidence type="ECO:0000313" key="4">
    <source>
        <dbReference type="Proteomes" id="UP001451303"/>
    </source>
</evidence>
<evidence type="ECO:0000256" key="1">
    <source>
        <dbReference type="ARBA" id="ARBA00038158"/>
    </source>
</evidence>
<feature type="region of interest" description="Disordered" evidence="2">
    <location>
        <begin position="1"/>
        <end position="23"/>
    </location>
</feature>
<organism evidence="3 4">
    <name type="scientific">Neurospora intermedia</name>
    <dbReference type="NCBI Taxonomy" id="5142"/>
    <lineage>
        <taxon>Eukaryota</taxon>
        <taxon>Fungi</taxon>
        <taxon>Dikarya</taxon>
        <taxon>Ascomycota</taxon>
        <taxon>Pezizomycotina</taxon>
        <taxon>Sordariomycetes</taxon>
        <taxon>Sordariomycetidae</taxon>
        <taxon>Sordariales</taxon>
        <taxon>Sordariaceae</taxon>
        <taxon>Neurospora</taxon>
    </lineage>
</organism>
<feature type="region of interest" description="Disordered" evidence="2">
    <location>
        <begin position="53"/>
        <end position="72"/>
    </location>
</feature>
<dbReference type="InterPro" id="IPR029063">
    <property type="entry name" value="SAM-dependent_MTases_sf"/>
</dbReference>
<dbReference type="Proteomes" id="UP001451303">
    <property type="component" value="Unassembled WGS sequence"/>
</dbReference>
<sequence>MPLPSKSSDLVLVGHNPIKDSDGQLTADSVRRLSTISTDSDYELIHFGEPPDFSQAEVDDDASEHDNASTVSDNSHISLTPAFYHHHISPYGRRYHGFQSSCSYILPNDPPEQDREDLLHLLSLDLIYGPHFLSPIGDNLNKILDLGCGTGKWTVEIADKFPFAKVVGVDLSPIQPVLSPENVEWWVDDIEDEEENFFETERDDYDLVHARYLLSMVVDPAGLIGKCFDHLKPGGWIETQDLHPRIMSDDNSIPAKDTYPPAQFMDLAHIAWAQAGVDCRITPQIGEMMKGAGLVNVTCRQFRVPLGPWPRDERIKNLGNLLRAATEGLVPAIMATSSMRKCFVEEEVKELQEGCKKAMGDTKIHGYMWMYFWYGQKPLVEEEIVPL</sequence>
<dbReference type="GO" id="GO:0008168">
    <property type="term" value="F:methyltransferase activity"/>
    <property type="evidence" value="ECO:0007669"/>
    <property type="project" value="UniProtKB-KW"/>
</dbReference>
<comment type="similarity">
    <text evidence="1">Belongs to the methyltransferase superfamily. LaeA methyltransferase family.</text>
</comment>
<dbReference type="PANTHER" id="PTHR43591:SF106">
    <property type="entry name" value="S-ADENOSYL-L-METHIONINE-DEPENDENT METHYLTRANSFERASE"/>
    <property type="match status" value="1"/>
</dbReference>
<proteinExistence type="inferred from homology"/>
<name>A0ABR3D9K1_NEUIN</name>
<gene>
    <name evidence="3" type="ORF">QR685DRAFT_572289</name>
</gene>
<comment type="caution">
    <text evidence="3">The sequence shown here is derived from an EMBL/GenBank/DDBJ whole genome shotgun (WGS) entry which is preliminary data.</text>
</comment>
<dbReference type="Pfam" id="PF13489">
    <property type="entry name" value="Methyltransf_23"/>
    <property type="match status" value="1"/>
</dbReference>
<dbReference type="GO" id="GO:0032259">
    <property type="term" value="P:methylation"/>
    <property type="evidence" value="ECO:0007669"/>
    <property type="project" value="UniProtKB-KW"/>
</dbReference>
<reference evidence="3 4" key="1">
    <citation type="submission" date="2023-09" db="EMBL/GenBank/DDBJ databases">
        <title>Multi-omics analysis of a traditional fermented food reveals byproduct-associated fungal strains for waste-to-food upcycling.</title>
        <authorList>
            <consortium name="Lawrence Berkeley National Laboratory"/>
            <person name="Rekdal V.M."/>
            <person name="Villalobos-Escobedo J.M."/>
            <person name="Rodriguez-Valeron N."/>
            <person name="Garcia M.O."/>
            <person name="Vasquez D.P."/>
            <person name="Damayanti I."/>
            <person name="Sorensen P.M."/>
            <person name="Baidoo E.E."/>
            <person name="De Carvalho A.C."/>
            <person name="Riley R."/>
            <person name="Lipzen A."/>
            <person name="He G."/>
            <person name="Yan M."/>
            <person name="Haridas S."/>
            <person name="Daum C."/>
            <person name="Yoshinaga Y."/>
            <person name="Ng V."/>
            <person name="Grigoriev I.V."/>
            <person name="Munk R."/>
            <person name="Nuraida L."/>
            <person name="Wijaya C.H."/>
            <person name="Morales P.-C."/>
            <person name="Keasling J.D."/>
        </authorList>
    </citation>
    <scope>NUCLEOTIDE SEQUENCE [LARGE SCALE GENOMIC DNA]</scope>
    <source>
        <strain evidence="3 4">FGSC 2613</strain>
    </source>
</reference>
<protein>
    <submittedName>
        <fullName evidence="3">S-adenosyl-L-methionine-dependent methyltransferase</fullName>
    </submittedName>
</protein>
<dbReference type="SUPFAM" id="SSF53335">
    <property type="entry name" value="S-adenosyl-L-methionine-dependent methyltransferases"/>
    <property type="match status" value="1"/>
</dbReference>
<accession>A0ABR3D9K1</accession>
<dbReference type="Gene3D" id="3.40.50.150">
    <property type="entry name" value="Vaccinia Virus protein VP39"/>
    <property type="match status" value="1"/>
</dbReference>
<evidence type="ECO:0000256" key="2">
    <source>
        <dbReference type="SAM" id="MobiDB-lite"/>
    </source>
</evidence>
<dbReference type="PANTHER" id="PTHR43591">
    <property type="entry name" value="METHYLTRANSFERASE"/>
    <property type="match status" value="1"/>
</dbReference>
<keyword evidence="3" id="KW-0808">Transferase</keyword>
<evidence type="ECO:0000313" key="3">
    <source>
        <dbReference type="EMBL" id="KAL0469264.1"/>
    </source>
</evidence>
<keyword evidence="3" id="KW-0489">Methyltransferase</keyword>
<dbReference type="CDD" id="cd02440">
    <property type="entry name" value="AdoMet_MTases"/>
    <property type="match status" value="1"/>
</dbReference>
<dbReference type="EMBL" id="JAVLET010000005">
    <property type="protein sequence ID" value="KAL0469264.1"/>
    <property type="molecule type" value="Genomic_DNA"/>
</dbReference>
<keyword evidence="4" id="KW-1185">Reference proteome</keyword>